<feature type="non-terminal residue" evidence="1">
    <location>
        <position position="419"/>
    </location>
</feature>
<organism evidence="1">
    <name type="scientific">marine sediment metagenome</name>
    <dbReference type="NCBI Taxonomy" id="412755"/>
    <lineage>
        <taxon>unclassified sequences</taxon>
        <taxon>metagenomes</taxon>
        <taxon>ecological metagenomes</taxon>
    </lineage>
</organism>
<accession>A0A0F8YY95</accession>
<feature type="non-terminal residue" evidence="1">
    <location>
        <position position="1"/>
    </location>
</feature>
<sequence>GAAAAAVRPITSRLPTVRTRVVAGKTVPVTIGQALRTTAVAKIESWLSHTLIGGRLRKVATQQQRALAEIATDLIRNTTGFVGDPVNFLSNIAEGAKVLRGRASELYESVKAALPSKMVRARSVKEVQQLRASGLIGPEDFALSPQGMWTKLQDIRIASSRAAHRAARSENWNDFRKANIDIKAAEELMDSLFEQGTRAAPNAAELSALYKKAKATWSQASAMEEFGQVMAGATEGAHPSLLEGFLKPRPQVVGGKRVAKAVGAVKPDLARLTKAFGTEGAKDLVRVLELIDRSQQGGTLGGALITIGSLIEAGGLIAVGDVVGAVTSTARTYGGLWAISRALAKPLGRGAVVKFLEAVTKGDTPVRINFLAQKVADAAEESETAKAELPKPPVIEVGPADLRQDTEIMLKAKEGEITP</sequence>
<comment type="caution">
    <text evidence="1">The sequence shown here is derived from an EMBL/GenBank/DDBJ whole genome shotgun (WGS) entry which is preliminary data.</text>
</comment>
<reference evidence="1" key="1">
    <citation type="journal article" date="2015" name="Nature">
        <title>Complex archaea that bridge the gap between prokaryotes and eukaryotes.</title>
        <authorList>
            <person name="Spang A."/>
            <person name="Saw J.H."/>
            <person name="Jorgensen S.L."/>
            <person name="Zaremba-Niedzwiedzka K."/>
            <person name="Martijn J."/>
            <person name="Lind A.E."/>
            <person name="van Eijk R."/>
            <person name="Schleper C."/>
            <person name="Guy L."/>
            <person name="Ettema T.J."/>
        </authorList>
    </citation>
    <scope>NUCLEOTIDE SEQUENCE</scope>
</reference>
<gene>
    <name evidence="1" type="ORF">LCGC14_2763940</name>
</gene>
<evidence type="ECO:0000313" key="1">
    <source>
        <dbReference type="EMBL" id="KKK86368.1"/>
    </source>
</evidence>
<name>A0A0F8YY95_9ZZZZ</name>
<protein>
    <submittedName>
        <fullName evidence="1">Uncharacterized protein</fullName>
    </submittedName>
</protein>
<dbReference type="EMBL" id="LAZR01050877">
    <property type="protein sequence ID" value="KKK86368.1"/>
    <property type="molecule type" value="Genomic_DNA"/>
</dbReference>
<dbReference type="AlphaFoldDB" id="A0A0F8YY95"/>
<proteinExistence type="predicted"/>